<evidence type="ECO:0000313" key="6">
    <source>
        <dbReference type="RefSeq" id="XP_022289004.1"/>
    </source>
</evidence>
<dbReference type="GO" id="GO:0008270">
    <property type="term" value="F:zinc ion binding"/>
    <property type="evidence" value="ECO:0007669"/>
    <property type="project" value="UniProtKB-KW"/>
</dbReference>
<evidence type="ECO:0000256" key="1">
    <source>
        <dbReference type="ARBA" id="ARBA00022737"/>
    </source>
</evidence>
<sequence length="312" mass="36055">MDVVEAFKSTWFWIFQKKGMKKESMEVTSYRQVRKDTRYSRTFLSLPVLEQEMSTNYQPLWRMKITDAIIYVSGDDSCIQGIESATEICQKERQTSSGNSPDDFTVDVTGEIIYVDWKERQVCRLKDNGEIESLLKLRGWKPWAVCCSISGDILIAMRSEDTKHARVVGYQGHVKTREYKLDHRRQALFGSPIFLTENGNLDVCVSDSQHNRVTVIDCKGSLKFYYHGNQAMTMYPTFYPRGIATNSQFDIIVADQENNCVHIIDHMGQFIRFISSKEIPLKAPYSIQVGSEDELYVGEYHLGTIKKIRYLQ</sequence>
<dbReference type="GO" id="GO:0043161">
    <property type="term" value="P:proteasome-mediated ubiquitin-dependent protein catabolic process"/>
    <property type="evidence" value="ECO:0007669"/>
    <property type="project" value="TreeGrafter"/>
</dbReference>
<evidence type="ECO:0000313" key="4">
    <source>
        <dbReference type="RefSeq" id="XP_022289001.1"/>
    </source>
</evidence>
<dbReference type="InterPro" id="IPR011042">
    <property type="entry name" value="6-blade_b-propeller_TolB-like"/>
</dbReference>
<organism evidence="3 4">
    <name type="scientific">Crassostrea virginica</name>
    <name type="common">Eastern oyster</name>
    <dbReference type="NCBI Taxonomy" id="6565"/>
    <lineage>
        <taxon>Eukaryota</taxon>
        <taxon>Metazoa</taxon>
        <taxon>Spiralia</taxon>
        <taxon>Lophotrochozoa</taxon>
        <taxon>Mollusca</taxon>
        <taxon>Bivalvia</taxon>
        <taxon>Autobranchia</taxon>
        <taxon>Pteriomorphia</taxon>
        <taxon>Ostreida</taxon>
        <taxon>Ostreoidea</taxon>
        <taxon>Ostreidae</taxon>
        <taxon>Crassostrea</taxon>
    </lineage>
</organism>
<dbReference type="OrthoDB" id="10020332at2759"/>
<dbReference type="Gene3D" id="2.120.10.30">
    <property type="entry name" value="TolB, C-terminal domain"/>
    <property type="match status" value="1"/>
</dbReference>
<dbReference type="GeneID" id="111101040"/>
<reference evidence="4 5" key="1">
    <citation type="submission" date="2025-04" db="UniProtKB">
        <authorList>
            <consortium name="RefSeq"/>
        </authorList>
    </citation>
    <scope>IDENTIFICATION</scope>
    <source>
        <tissue evidence="4 5">Whole sample</tissue>
    </source>
</reference>
<dbReference type="PANTHER" id="PTHR24104:SF25">
    <property type="entry name" value="PROTEIN LIN-41"/>
    <property type="match status" value="1"/>
</dbReference>
<dbReference type="Proteomes" id="UP000694844">
    <property type="component" value="Chromosome 6"/>
</dbReference>
<dbReference type="PROSITE" id="PS51125">
    <property type="entry name" value="NHL"/>
    <property type="match status" value="1"/>
</dbReference>
<gene>
    <name evidence="4 5 6" type="primary">LOC111101040</name>
</gene>
<keyword evidence="1" id="KW-0677">Repeat</keyword>
<evidence type="ECO:0000313" key="3">
    <source>
        <dbReference type="Proteomes" id="UP000694844"/>
    </source>
</evidence>
<feature type="repeat" description="NHL" evidence="2">
    <location>
        <begin position="239"/>
        <end position="267"/>
    </location>
</feature>
<protein>
    <submittedName>
        <fullName evidence="4 5">Uncharacterized protein LOC111101040</fullName>
    </submittedName>
</protein>
<name>A0A8B8ABZ4_CRAVI</name>
<keyword evidence="3" id="KW-1185">Reference proteome</keyword>
<accession>A0A8B8ABZ4</accession>
<evidence type="ECO:0000313" key="5">
    <source>
        <dbReference type="RefSeq" id="XP_022289003.1"/>
    </source>
</evidence>
<dbReference type="PANTHER" id="PTHR24104">
    <property type="entry name" value="E3 UBIQUITIN-PROTEIN LIGASE NHLRC1-RELATED"/>
    <property type="match status" value="1"/>
</dbReference>
<dbReference type="InterPro" id="IPR050952">
    <property type="entry name" value="TRIM-NHL_E3_ligases"/>
</dbReference>
<proteinExistence type="predicted"/>
<dbReference type="RefSeq" id="XP_022289004.1">
    <property type="nucleotide sequence ID" value="XM_022433296.1"/>
</dbReference>
<dbReference type="GO" id="GO:0061630">
    <property type="term" value="F:ubiquitin protein ligase activity"/>
    <property type="evidence" value="ECO:0007669"/>
    <property type="project" value="TreeGrafter"/>
</dbReference>
<dbReference type="SUPFAM" id="SSF101898">
    <property type="entry name" value="NHL repeat"/>
    <property type="match status" value="1"/>
</dbReference>
<dbReference type="RefSeq" id="XP_022289001.1">
    <property type="nucleotide sequence ID" value="XM_022433293.1"/>
</dbReference>
<dbReference type="InterPro" id="IPR001258">
    <property type="entry name" value="NHL_repeat"/>
</dbReference>
<dbReference type="GO" id="GO:0000209">
    <property type="term" value="P:protein polyubiquitination"/>
    <property type="evidence" value="ECO:0007669"/>
    <property type="project" value="TreeGrafter"/>
</dbReference>
<dbReference type="RefSeq" id="XP_022289003.1">
    <property type="nucleotide sequence ID" value="XM_022433295.1"/>
</dbReference>
<dbReference type="AlphaFoldDB" id="A0A8B8ABZ4"/>
<dbReference type="KEGG" id="cvn:111101040"/>
<evidence type="ECO:0000256" key="2">
    <source>
        <dbReference type="PROSITE-ProRule" id="PRU00504"/>
    </source>
</evidence>